<sequence length="368" mass="39303">MERLLHSSLVSKSLREVGTMPIDVVVGGQFGSEGKGKVALWLKRTKRDHTIVVRPGGTNSGHTAYDRDGRRLVLRQLPAACVDGDVEIVFPAGSYIDPEILQRELNLTGIDPALVHIDARAQVILPEHRDAETQSGLVGSIGSTGSGTGAAVMSRIARYAPDHIRGVPIEEHPFLLRFVDDTSARMTRALAAGDGVLVEGTQGFGLSVLHGDSWPKATARDTTAAGFLSESGLPPRGIRDVVMVIRSMPIRVGGDSGPLFGETNWDAVRDDSGSRESVAEFTSVTNRLRRVGHFEAATVKRAIAANDPTMIVLNHLDHIDACVAHDAAMSAKAMRFLEEVETGIGRAIDFIGTGPERLSANVPAGLCL</sequence>
<evidence type="ECO:0000256" key="7">
    <source>
        <dbReference type="HAMAP-Rule" id="MF_00011"/>
    </source>
</evidence>
<name>A0A4S1W612_9SPHN</name>
<feature type="binding site" description="in other chain" evidence="7">
    <location>
        <begin position="59"/>
        <end position="62"/>
    </location>
    <ligand>
        <name>IMP</name>
        <dbReference type="ChEBI" id="CHEBI:58053"/>
        <note>ligand shared between dimeric partners</note>
    </ligand>
</feature>
<evidence type="ECO:0000256" key="1">
    <source>
        <dbReference type="ARBA" id="ARBA00022598"/>
    </source>
</evidence>
<keyword evidence="6 7" id="KW-0342">GTP-binding</keyword>
<comment type="subunit">
    <text evidence="7">Homodimer.</text>
</comment>
<dbReference type="OrthoDB" id="5524039at2"/>
<dbReference type="GO" id="GO:0005737">
    <property type="term" value="C:cytoplasm"/>
    <property type="evidence" value="ECO:0007669"/>
    <property type="project" value="UniProtKB-SubCell"/>
</dbReference>
<dbReference type="InterPro" id="IPR001114">
    <property type="entry name" value="Adenylosuccinate_synthetase"/>
</dbReference>
<dbReference type="UniPathway" id="UPA00075">
    <property type="reaction ID" value="UER00335"/>
</dbReference>
<dbReference type="GO" id="GO:0005525">
    <property type="term" value="F:GTP binding"/>
    <property type="evidence" value="ECO:0007669"/>
    <property type="project" value="UniProtKB-UniRule"/>
</dbReference>
<keyword evidence="9" id="KW-1185">Reference proteome</keyword>
<feature type="binding site" description="in other chain" evidence="7">
    <location>
        <position position="144"/>
    </location>
    <ligand>
        <name>IMP</name>
        <dbReference type="ChEBI" id="CHEBI:58053"/>
        <note>ligand shared between dimeric partners</note>
    </ligand>
</feature>
<dbReference type="GO" id="GO:0044208">
    <property type="term" value="P:'de novo' AMP biosynthetic process"/>
    <property type="evidence" value="ECO:0007669"/>
    <property type="project" value="UniProtKB-UniRule"/>
</dbReference>
<feature type="binding site" evidence="7">
    <location>
        <position position="61"/>
    </location>
    <ligand>
        <name>Mg(2+)</name>
        <dbReference type="ChEBI" id="CHEBI:18420"/>
    </ligand>
</feature>
<comment type="function">
    <text evidence="7">Plays an important role in the de novo pathway of purine nucleotide biosynthesis. Catalyzes the first committed step in the biosynthesis of AMP from IMP.</text>
</comment>
<accession>A0A4S1W612</accession>
<comment type="subcellular location">
    <subcellularLocation>
        <location evidence="7">Cytoplasm</location>
    </subcellularLocation>
</comment>
<feature type="active site" description="Proton donor" evidence="7">
    <location>
        <position position="62"/>
    </location>
</feature>
<dbReference type="PANTHER" id="PTHR11846">
    <property type="entry name" value="ADENYLOSUCCINATE SYNTHETASE"/>
    <property type="match status" value="1"/>
</dbReference>
<evidence type="ECO:0000256" key="5">
    <source>
        <dbReference type="ARBA" id="ARBA00022842"/>
    </source>
</evidence>
<protein>
    <recommendedName>
        <fullName evidence="7">Adenylosuccinate synthetase</fullName>
        <shortName evidence="7">AMPSase</shortName>
        <shortName evidence="7">AdSS</shortName>
        <ecNumber evidence="7">6.3.4.4</ecNumber>
    </recommendedName>
    <alternativeName>
        <fullName evidence="7">IMP--aspartate ligase</fullName>
    </alternativeName>
</protein>
<dbReference type="AlphaFoldDB" id="A0A4S1W612"/>
<dbReference type="Pfam" id="PF00709">
    <property type="entry name" value="Adenylsucc_synt"/>
    <property type="match status" value="2"/>
</dbReference>
<proteinExistence type="inferred from homology"/>
<dbReference type="PANTHER" id="PTHR11846:SF0">
    <property type="entry name" value="ADENYLOSUCCINATE SYNTHETASE"/>
    <property type="match status" value="1"/>
</dbReference>
<evidence type="ECO:0000313" key="9">
    <source>
        <dbReference type="Proteomes" id="UP000309848"/>
    </source>
</evidence>
<comment type="caution">
    <text evidence="7">Lacks conserved residue(s) required for the propagation of feature annotation.</text>
</comment>
<evidence type="ECO:0000256" key="3">
    <source>
        <dbReference type="ARBA" id="ARBA00022741"/>
    </source>
</evidence>
<keyword evidence="4 7" id="KW-0658">Purine biosynthesis</keyword>
<feature type="binding site" description="in other chain" evidence="7">
    <location>
        <position position="202"/>
    </location>
    <ligand>
        <name>IMP</name>
        <dbReference type="ChEBI" id="CHEBI:58053"/>
        <note>ligand shared between dimeric partners</note>
    </ligand>
</feature>
<evidence type="ECO:0000313" key="8">
    <source>
        <dbReference type="EMBL" id="TGX38301.1"/>
    </source>
</evidence>
<feature type="binding site" description="in other chain" evidence="7">
    <location>
        <position position="287"/>
    </location>
    <ligand>
        <name>IMP</name>
        <dbReference type="ChEBI" id="CHEBI:58053"/>
        <note>ligand shared between dimeric partners</note>
    </ligand>
</feature>
<dbReference type="SUPFAM" id="SSF52540">
    <property type="entry name" value="P-loop containing nucleoside triphosphate hydrolases"/>
    <property type="match status" value="1"/>
</dbReference>
<dbReference type="EMBL" id="SRXU01000010">
    <property type="protein sequence ID" value="TGX38301.1"/>
    <property type="molecule type" value="Genomic_DNA"/>
</dbReference>
<evidence type="ECO:0000256" key="4">
    <source>
        <dbReference type="ARBA" id="ARBA00022755"/>
    </source>
</evidence>
<feature type="binding site" evidence="7">
    <location>
        <begin position="283"/>
        <end position="289"/>
    </location>
    <ligand>
        <name>substrate</name>
    </ligand>
</feature>
<dbReference type="EC" id="6.3.4.4" evidence="7"/>
<gene>
    <name evidence="7" type="primary">purA</name>
    <name evidence="8" type="ORF">E5A74_19055</name>
</gene>
<comment type="caution">
    <text evidence="8">The sequence shown here is derived from an EMBL/GenBank/DDBJ whole genome shotgun (WGS) entry which is preliminary data.</text>
</comment>
<evidence type="ECO:0000256" key="2">
    <source>
        <dbReference type="ARBA" id="ARBA00022723"/>
    </source>
</evidence>
<organism evidence="8 9">
    <name type="scientific">Sphingomonas naasensis</name>
    <dbReference type="NCBI Taxonomy" id="1344951"/>
    <lineage>
        <taxon>Bacteria</taxon>
        <taxon>Pseudomonadati</taxon>
        <taxon>Pseudomonadota</taxon>
        <taxon>Alphaproteobacteria</taxon>
        <taxon>Sphingomonadales</taxon>
        <taxon>Sphingomonadaceae</taxon>
        <taxon>Sphingomonas</taxon>
    </lineage>
</organism>
<dbReference type="InterPro" id="IPR042109">
    <property type="entry name" value="Adenylosuccinate_synth_dom1"/>
</dbReference>
<feature type="binding site" evidence="7">
    <location>
        <position position="158"/>
    </location>
    <ligand>
        <name>IMP</name>
        <dbReference type="ChEBI" id="CHEBI:58053"/>
        <note>ligand shared between dimeric partners</note>
    </ligand>
</feature>
<comment type="pathway">
    <text evidence="7">Purine metabolism; AMP biosynthesis via de novo pathway; AMP from IMP: step 1/2.</text>
</comment>
<comment type="catalytic activity">
    <reaction evidence="7">
        <text>IMP + L-aspartate + GTP = N(6)-(1,2-dicarboxyethyl)-AMP + GDP + phosphate + 2 H(+)</text>
        <dbReference type="Rhea" id="RHEA:15753"/>
        <dbReference type="ChEBI" id="CHEBI:15378"/>
        <dbReference type="ChEBI" id="CHEBI:29991"/>
        <dbReference type="ChEBI" id="CHEBI:37565"/>
        <dbReference type="ChEBI" id="CHEBI:43474"/>
        <dbReference type="ChEBI" id="CHEBI:57567"/>
        <dbReference type="ChEBI" id="CHEBI:58053"/>
        <dbReference type="ChEBI" id="CHEBI:58189"/>
        <dbReference type="EC" id="6.3.4.4"/>
    </reaction>
</comment>
<reference evidence="8 9" key="1">
    <citation type="submission" date="2019-04" db="EMBL/GenBank/DDBJ databases">
        <title>Sphingomonas psychrotolerans sp. nov., isolated from soil in the Tianshan Mountains, Xinjiang, China.</title>
        <authorList>
            <person name="Luo Y."/>
            <person name="Sheng H."/>
        </authorList>
    </citation>
    <scope>NUCLEOTIDE SEQUENCE [LARGE SCALE GENOMIC DNA]</scope>
    <source>
        <strain evidence="8 9">KIS18-15</strain>
    </source>
</reference>
<keyword evidence="1 7" id="KW-0436">Ligase</keyword>
<feature type="binding site" evidence="7">
    <location>
        <position position="289"/>
    </location>
    <ligand>
        <name>GTP</name>
        <dbReference type="ChEBI" id="CHEBI:37565"/>
    </ligand>
</feature>
<dbReference type="GO" id="GO:0046040">
    <property type="term" value="P:IMP metabolic process"/>
    <property type="evidence" value="ECO:0007669"/>
    <property type="project" value="TreeGrafter"/>
</dbReference>
<dbReference type="GO" id="GO:0000287">
    <property type="term" value="F:magnesium ion binding"/>
    <property type="evidence" value="ECO:0007669"/>
    <property type="project" value="UniProtKB-UniRule"/>
</dbReference>
<dbReference type="HAMAP" id="MF_00011">
    <property type="entry name" value="Adenylosucc_synth"/>
    <property type="match status" value="1"/>
</dbReference>
<keyword evidence="2 7" id="KW-0479">Metal-binding</keyword>
<dbReference type="SMART" id="SM00788">
    <property type="entry name" value="Adenylsucc_synt"/>
    <property type="match status" value="1"/>
</dbReference>
<keyword evidence="3 7" id="KW-0547">Nucleotide-binding</keyword>
<comment type="cofactor">
    <cofactor evidence="7">
        <name>Mg(2+)</name>
        <dbReference type="ChEBI" id="CHEBI:18420"/>
    </cofactor>
    <text evidence="7">Binds 1 Mg(2+) ion per subunit.</text>
</comment>
<evidence type="ECO:0000256" key="6">
    <source>
        <dbReference type="ARBA" id="ARBA00023134"/>
    </source>
</evidence>
<dbReference type="GO" id="GO:0004019">
    <property type="term" value="F:adenylosuccinate synthase activity"/>
    <property type="evidence" value="ECO:0007669"/>
    <property type="project" value="UniProtKB-UniRule"/>
</dbReference>
<dbReference type="Gene3D" id="3.90.170.10">
    <property type="entry name" value="Adenylosuccinate Synthetase, subunit A, domain 3"/>
    <property type="match status" value="1"/>
</dbReference>
<comment type="similarity">
    <text evidence="7">Belongs to the adenylosuccinate synthetase family.</text>
</comment>
<keyword evidence="5 7" id="KW-0460">Magnesium</keyword>
<dbReference type="InterPro" id="IPR042111">
    <property type="entry name" value="Adenylosuccinate_synth_dom3"/>
</dbReference>
<dbReference type="InterPro" id="IPR027417">
    <property type="entry name" value="P-loop_NTPase"/>
</dbReference>
<dbReference type="Proteomes" id="UP000309848">
    <property type="component" value="Unassembled WGS sequence"/>
</dbReference>
<dbReference type="Gene3D" id="3.40.440.10">
    <property type="entry name" value="Adenylosuccinate Synthetase, subunit A, domain 1"/>
    <property type="match status" value="2"/>
</dbReference>
<feature type="binding site" evidence="7">
    <location>
        <begin position="315"/>
        <end position="317"/>
    </location>
    <ligand>
        <name>GTP</name>
        <dbReference type="ChEBI" id="CHEBI:37565"/>
    </ligand>
</feature>
<feature type="binding site" evidence="7">
    <location>
        <begin position="61"/>
        <end position="63"/>
    </location>
    <ligand>
        <name>GTP</name>
        <dbReference type="ChEBI" id="CHEBI:37565"/>
    </ligand>
</feature>
<keyword evidence="7" id="KW-0963">Cytoplasm</keyword>
<feature type="binding site" description="in other chain" evidence="7">
    <location>
        <position position="218"/>
    </location>
    <ligand>
        <name>IMP</name>
        <dbReference type="ChEBI" id="CHEBI:58053"/>
        <note>ligand shared between dimeric partners</note>
    </ligand>
</feature>